<evidence type="ECO:0000259" key="6">
    <source>
        <dbReference type="Pfam" id="PF23559"/>
    </source>
</evidence>
<feature type="domain" description="Disease resistance protein winged helix" evidence="6">
    <location>
        <begin position="121"/>
        <end position="194"/>
    </location>
</feature>
<gene>
    <name evidence="7" type="ORF">SASPL_135946</name>
</gene>
<dbReference type="InterPro" id="IPR044974">
    <property type="entry name" value="Disease_R_plants"/>
</dbReference>
<dbReference type="SUPFAM" id="SSF52058">
    <property type="entry name" value="L domain-like"/>
    <property type="match status" value="1"/>
</dbReference>
<keyword evidence="4" id="KW-0611">Plant defense</keyword>
<dbReference type="InterPro" id="IPR058922">
    <property type="entry name" value="WHD_DRP"/>
</dbReference>
<dbReference type="InterPro" id="IPR032675">
    <property type="entry name" value="LRR_dom_sf"/>
</dbReference>
<comment type="caution">
    <text evidence="7">The sequence shown here is derived from an EMBL/GenBank/DDBJ whole genome shotgun (WGS) entry which is preliminary data.</text>
</comment>
<organism evidence="7">
    <name type="scientific">Salvia splendens</name>
    <name type="common">Scarlet sage</name>
    <dbReference type="NCBI Taxonomy" id="180675"/>
    <lineage>
        <taxon>Eukaryota</taxon>
        <taxon>Viridiplantae</taxon>
        <taxon>Streptophyta</taxon>
        <taxon>Embryophyta</taxon>
        <taxon>Tracheophyta</taxon>
        <taxon>Spermatophyta</taxon>
        <taxon>Magnoliopsida</taxon>
        <taxon>eudicotyledons</taxon>
        <taxon>Gunneridae</taxon>
        <taxon>Pentapetalae</taxon>
        <taxon>asterids</taxon>
        <taxon>lamiids</taxon>
        <taxon>Lamiales</taxon>
        <taxon>Lamiaceae</taxon>
        <taxon>Nepetoideae</taxon>
        <taxon>Mentheae</taxon>
        <taxon>Salviinae</taxon>
        <taxon>Salvia</taxon>
        <taxon>Salvia subgen. Calosphace</taxon>
        <taxon>core Calosphace</taxon>
    </lineage>
</organism>
<keyword evidence="5" id="KW-0067">ATP-binding</keyword>
<reference evidence="7" key="1">
    <citation type="submission" date="2018-01" db="EMBL/GenBank/DDBJ databases">
        <authorList>
            <person name="Mao J.F."/>
        </authorList>
    </citation>
    <scope>NUCLEOTIDE SEQUENCE</scope>
    <source>
        <strain evidence="7">Huo1</strain>
        <tissue evidence="7">Leaf</tissue>
    </source>
</reference>
<evidence type="ECO:0000256" key="5">
    <source>
        <dbReference type="ARBA" id="ARBA00022840"/>
    </source>
</evidence>
<dbReference type="Proteomes" id="UP000298416">
    <property type="component" value="Unassembled WGS sequence"/>
</dbReference>
<proteinExistence type="inferred from homology"/>
<dbReference type="PANTHER" id="PTHR23155">
    <property type="entry name" value="DISEASE RESISTANCE PROTEIN RP"/>
    <property type="match status" value="1"/>
</dbReference>
<dbReference type="InterPro" id="IPR027417">
    <property type="entry name" value="P-loop_NTPase"/>
</dbReference>
<evidence type="ECO:0000256" key="1">
    <source>
        <dbReference type="ARBA" id="ARBA00008894"/>
    </source>
</evidence>
<protein>
    <recommendedName>
        <fullName evidence="6">Disease resistance protein winged helix domain-containing protein</fullName>
    </recommendedName>
</protein>
<evidence type="ECO:0000256" key="2">
    <source>
        <dbReference type="ARBA" id="ARBA00022614"/>
    </source>
</evidence>
<dbReference type="GO" id="GO:0043531">
    <property type="term" value="F:ADP binding"/>
    <property type="evidence" value="ECO:0007669"/>
    <property type="project" value="InterPro"/>
</dbReference>
<dbReference type="InterPro" id="IPR036388">
    <property type="entry name" value="WH-like_DNA-bd_sf"/>
</dbReference>
<dbReference type="AlphaFoldDB" id="A0A8X8WYX0"/>
<evidence type="ECO:0000256" key="3">
    <source>
        <dbReference type="ARBA" id="ARBA00022741"/>
    </source>
</evidence>
<dbReference type="Pfam" id="PF23559">
    <property type="entry name" value="WHD_DRP"/>
    <property type="match status" value="1"/>
</dbReference>
<dbReference type="Gene3D" id="3.80.10.10">
    <property type="entry name" value="Ribonuclease Inhibitor"/>
    <property type="match status" value="1"/>
</dbReference>
<sequence>MRIRDTANIGFAIKAGLLTELLKIKGKPCIPSNVPAEEINMFEKIRKEMVRKCGNLPLAISLLGGILSNKESSEKRKLVNKNISARTGVENLNDEIQQVLHLSYLDLPCYLKTCFLYTGMYKKDEVITAIDPCVMWIAQGMISHHNHPNEVKLMEIAQGYLTELASRLIVEISRDDPTRRQTTRTCKLHDAVREIKLQEESRELVAKIVRSPIFVNGMEGRPLTRFLHRIVRLKEFKVLNTLSICGFVFEGEKLSEEISKLALLRILRFRNCLFDEIPSSVKNLVYLHTLDLWNSGTVLIPNGVLDKMLRLRHLFLPVYYAV</sequence>
<dbReference type="EMBL" id="PNBA02000013">
    <property type="protein sequence ID" value="KAG6403718.1"/>
    <property type="molecule type" value="Genomic_DNA"/>
</dbReference>
<evidence type="ECO:0000313" key="8">
    <source>
        <dbReference type="Proteomes" id="UP000298416"/>
    </source>
</evidence>
<evidence type="ECO:0000313" key="7">
    <source>
        <dbReference type="EMBL" id="KAG6403718.1"/>
    </source>
</evidence>
<dbReference type="InterPro" id="IPR042197">
    <property type="entry name" value="Apaf_helical"/>
</dbReference>
<keyword evidence="3" id="KW-0547">Nucleotide-binding</keyword>
<dbReference type="Gene3D" id="1.10.10.10">
    <property type="entry name" value="Winged helix-like DNA-binding domain superfamily/Winged helix DNA-binding domain"/>
    <property type="match status" value="1"/>
</dbReference>
<dbReference type="Gene3D" id="1.10.8.430">
    <property type="entry name" value="Helical domain of apoptotic protease-activating factors"/>
    <property type="match status" value="1"/>
</dbReference>
<keyword evidence="8" id="KW-1185">Reference proteome</keyword>
<name>A0A8X8WYX0_SALSN</name>
<comment type="similarity">
    <text evidence="1">Belongs to the disease resistance NB-LRR family.</text>
</comment>
<dbReference type="PANTHER" id="PTHR23155:SF1205">
    <property type="entry name" value="DISEASE RESISTANCE PROTEIN RPM1"/>
    <property type="match status" value="1"/>
</dbReference>
<accession>A0A8X8WYX0</accession>
<dbReference type="GO" id="GO:0098542">
    <property type="term" value="P:defense response to other organism"/>
    <property type="evidence" value="ECO:0007669"/>
    <property type="project" value="TreeGrafter"/>
</dbReference>
<dbReference type="SUPFAM" id="SSF52540">
    <property type="entry name" value="P-loop containing nucleoside triphosphate hydrolases"/>
    <property type="match status" value="1"/>
</dbReference>
<keyword evidence="2" id="KW-0433">Leucine-rich repeat</keyword>
<evidence type="ECO:0000256" key="4">
    <source>
        <dbReference type="ARBA" id="ARBA00022821"/>
    </source>
</evidence>
<reference evidence="7" key="2">
    <citation type="submission" date="2020-08" db="EMBL/GenBank/DDBJ databases">
        <title>Plant Genome Project.</title>
        <authorList>
            <person name="Zhang R.-G."/>
        </authorList>
    </citation>
    <scope>NUCLEOTIDE SEQUENCE</scope>
    <source>
        <strain evidence="7">Huo1</strain>
        <tissue evidence="7">Leaf</tissue>
    </source>
</reference>